<proteinExistence type="predicted"/>
<gene>
    <name evidence="2" type="ORF">OG549_03305</name>
</gene>
<evidence type="ECO:0000313" key="2">
    <source>
        <dbReference type="EMBL" id="WTW59757.1"/>
    </source>
</evidence>
<keyword evidence="1" id="KW-0472">Membrane</keyword>
<accession>A0AAU2UX40</accession>
<evidence type="ECO:0000256" key="1">
    <source>
        <dbReference type="SAM" id="Phobius"/>
    </source>
</evidence>
<keyword evidence="1" id="KW-1133">Transmembrane helix</keyword>
<feature type="transmembrane region" description="Helical" evidence="1">
    <location>
        <begin position="55"/>
        <end position="75"/>
    </location>
</feature>
<keyword evidence="1" id="KW-0812">Transmembrane</keyword>
<sequence length="130" mass="13627">MLIGGVMACFAAYAGIKSFESGFGPIICLVLLLFGLSIGRNAYRLLTANTDGAERLTPQLGIIATLSGVAIGHGVTMADLSTETAQAQLIGYTSAFVIVVSAITLCEQRSTKAYVQGHHSSRRRVPPNIG</sequence>
<dbReference type="AlphaFoldDB" id="A0AAU2UX40"/>
<dbReference type="EMBL" id="CP108318">
    <property type="protein sequence ID" value="WTW59757.1"/>
    <property type="molecule type" value="Genomic_DNA"/>
</dbReference>
<name>A0AAU2UX40_9ACTN</name>
<feature type="transmembrane region" description="Helical" evidence="1">
    <location>
        <begin position="24"/>
        <end position="43"/>
    </location>
</feature>
<protein>
    <submittedName>
        <fullName evidence="2">Uncharacterized protein</fullName>
    </submittedName>
</protein>
<organism evidence="2">
    <name type="scientific">Streptomyces sp. NBC_00003</name>
    <dbReference type="NCBI Taxonomy" id="2903608"/>
    <lineage>
        <taxon>Bacteria</taxon>
        <taxon>Bacillati</taxon>
        <taxon>Actinomycetota</taxon>
        <taxon>Actinomycetes</taxon>
        <taxon>Kitasatosporales</taxon>
        <taxon>Streptomycetaceae</taxon>
        <taxon>Streptomyces</taxon>
    </lineage>
</organism>
<feature type="transmembrane region" description="Helical" evidence="1">
    <location>
        <begin position="87"/>
        <end position="106"/>
    </location>
</feature>
<reference evidence="2" key="1">
    <citation type="submission" date="2022-10" db="EMBL/GenBank/DDBJ databases">
        <title>The complete genomes of actinobacterial strains from the NBC collection.</title>
        <authorList>
            <person name="Joergensen T.S."/>
            <person name="Alvarez Arevalo M."/>
            <person name="Sterndorff E.B."/>
            <person name="Faurdal D."/>
            <person name="Vuksanovic O."/>
            <person name="Mourched A.-S."/>
            <person name="Charusanti P."/>
            <person name="Shaw S."/>
            <person name="Blin K."/>
            <person name="Weber T."/>
        </authorList>
    </citation>
    <scope>NUCLEOTIDE SEQUENCE</scope>
    <source>
        <strain evidence="2">NBC_00003</strain>
    </source>
</reference>